<evidence type="ECO:0000256" key="1">
    <source>
        <dbReference type="SAM" id="Phobius"/>
    </source>
</evidence>
<keyword evidence="3" id="KW-1185">Reference proteome</keyword>
<dbReference type="Pfam" id="PF19528">
    <property type="entry name" value="DUF6056"/>
    <property type="match status" value="1"/>
</dbReference>
<accession>A0A0J7J241</accession>
<gene>
    <name evidence="2" type="ORF">ACM44_03700</name>
</gene>
<feature type="transmembrane region" description="Helical" evidence="1">
    <location>
        <begin position="107"/>
        <end position="125"/>
    </location>
</feature>
<reference evidence="2 3" key="1">
    <citation type="journal article" date="2004" name="Int. J. Syst. Evol. Microbiol.">
        <title>Kaistella koreensis gen. nov., sp. nov., a novel member of the Chryseobacterium-Bergeyella-Riemerella branch.</title>
        <authorList>
            <person name="Kim M.K."/>
            <person name="Im W.T."/>
            <person name="Shin Y.K."/>
            <person name="Lim J.H."/>
            <person name="Kim S.H."/>
            <person name="Lee B.C."/>
            <person name="Park M.Y."/>
            <person name="Lee K.Y."/>
            <person name="Lee S.T."/>
        </authorList>
    </citation>
    <scope>NUCLEOTIDE SEQUENCE [LARGE SCALE GENOMIC DNA]</scope>
    <source>
        <strain evidence="2 3">CCUG 49689</strain>
    </source>
</reference>
<proteinExistence type="predicted"/>
<feature type="transmembrane region" description="Helical" evidence="1">
    <location>
        <begin position="321"/>
        <end position="343"/>
    </location>
</feature>
<dbReference type="STRING" id="1304281.ACM44_03700"/>
<feature type="transmembrane region" description="Helical" evidence="1">
    <location>
        <begin position="12"/>
        <end position="33"/>
    </location>
</feature>
<feature type="transmembrane region" description="Helical" evidence="1">
    <location>
        <begin position="296"/>
        <end position="315"/>
    </location>
</feature>
<feature type="transmembrane region" description="Helical" evidence="1">
    <location>
        <begin position="350"/>
        <end position="371"/>
    </location>
</feature>
<keyword evidence="1" id="KW-1133">Transmembrane helix</keyword>
<feature type="transmembrane region" description="Helical" evidence="1">
    <location>
        <begin position="74"/>
        <end position="95"/>
    </location>
</feature>
<name>A0A0J7J241_9FLAO</name>
<dbReference type="AlphaFoldDB" id="A0A0J7J241"/>
<feature type="transmembrane region" description="Helical" evidence="1">
    <location>
        <begin position="263"/>
        <end position="284"/>
    </location>
</feature>
<evidence type="ECO:0000313" key="2">
    <source>
        <dbReference type="EMBL" id="KMQ72126.1"/>
    </source>
</evidence>
<dbReference type="PATRIC" id="fig|1304281.5.peg.799"/>
<sequence length="444" mass="52924">MKSSKMKISFFDVFTLCMVFCCVLFCGFFYPVLRDQFYYLGGYTNPFVEYYHSYLETNPRIGQFFSNLVGRNRWLQPIFAVMLFTSFFWLIYRVVFRRSIEFQKTPIRNFLGLIAGFVFLINYFGEMFFYVPYSGNYTFTHIFSFGYLFLIIDEFVYQKAWLDEKELAIWFLILIGIFTGLGNEHTIPLVLAAFVLFSVVNYVKLRKLPNKKLLILSIAVLFGYLLLFFAPANSVRYHFVGEEPYSLNAAQYLENWKMLFKMYYYYNFELASLLVLFPFLVFYFRKKIEKKELHRIVLFSVAGIFGLFVDAYSPLFGTRVLFFSNICFITSIFIFFSQIIVFLKTKIFHFVLNIFLLMFFFFAAVVSFHAYRNYEMVTSQIEFQRKKSPDVVLESGFNYRFSKYLDRKVLLETGENYIDCNPAKDTSVERNLKRHYRLKTISIK</sequence>
<protein>
    <recommendedName>
        <fullName evidence="4">Glycosyltransferase RgtA/B/C/D-like domain-containing protein</fullName>
    </recommendedName>
</protein>
<feature type="transmembrane region" description="Helical" evidence="1">
    <location>
        <begin position="167"/>
        <end position="183"/>
    </location>
</feature>
<feature type="transmembrane region" description="Helical" evidence="1">
    <location>
        <begin position="213"/>
        <end position="232"/>
    </location>
</feature>
<organism evidence="2 3">
    <name type="scientific">Chryseobacterium koreense CCUG 49689</name>
    <dbReference type="NCBI Taxonomy" id="1304281"/>
    <lineage>
        <taxon>Bacteria</taxon>
        <taxon>Pseudomonadati</taxon>
        <taxon>Bacteroidota</taxon>
        <taxon>Flavobacteriia</taxon>
        <taxon>Flavobacteriales</taxon>
        <taxon>Weeksellaceae</taxon>
        <taxon>Chryseobacterium group</taxon>
        <taxon>Chryseobacterium</taxon>
    </lineage>
</organism>
<evidence type="ECO:0000313" key="3">
    <source>
        <dbReference type="Proteomes" id="UP000035900"/>
    </source>
</evidence>
<dbReference type="EMBL" id="LFNG01000004">
    <property type="protein sequence ID" value="KMQ72126.1"/>
    <property type="molecule type" value="Genomic_DNA"/>
</dbReference>
<keyword evidence="1" id="KW-0812">Transmembrane</keyword>
<keyword evidence="1" id="KW-0472">Membrane</keyword>
<dbReference type="InterPro" id="IPR045691">
    <property type="entry name" value="DUF6056"/>
</dbReference>
<comment type="caution">
    <text evidence="2">The sequence shown here is derived from an EMBL/GenBank/DDBJ whole genome shotgun (WGS) entry which is preliminary data.</text>
</comment>
<dbReference type="Proteomes" id="UP000035900">
    <property type="component" value="Unassembled WGS sequence"/>
</dbReference>
<evidence type="ECO:0008006" key="4">
    <source>
        <dbReference type="Google" id="ProtNLM"/>
    </source>
</evidence>